<gene>
    <name evidence="3" type="ORF">TIFTF001_055796</name>
</gene>
<dbReference type="Pfam" id="PF00704">
    <property type="entry name" value="Glyco_hydro_18"/>
    <property type="match status" value="1"/>
</dbReference>
<feature type="non-terminal residue" evidence="3">
    <location>
        <position position="309"/>
    </location>
</feature>
<dbReference type="GO" id="GO:0005576">
    <property type="term" value="C:extracellular region"/>
    <property type="evidence" value="ECO:0007669"/>
    <property type="project" value="TreeGrafter"/>
</dbReference>
<dbReference type="SUPFAM" id="SSF51445">
    <property type="entry name" value="(Trans)glycosidases"/>
    <property type="match status" value="1"/>
</dbReference>
<dbReference type="Proteomes" id="UP001187192">
    <property type="component" value="Unassembled WGS sequence"/>
</dbReference>
<dbReference type="PANTHER" id="PTHR11177:SF362">
    <property type="entry name" value="CLASS V CHITINASE-LIKE"/>
    <property type="match status" value="1"/>
</dbReference>
<dbReference type="AlphaFoldDB" id="A0AA88EGU0"/>
<dbReference type="InterPro" id="IPR001223">
    <property type="entry name" value="Glyco_hydro18_cat"/>
</dbReference>
<sequence>MAFTVIIILFHIFLSVEVQSSKADSWIRAGYWKYDGDMSVSEINSALFTHLICAFADLNTSSYELSFPEEQKFSTFVSNVKQKNPLVTTLLSVGGRRANDSSLSSMVSNSSHRRSFIDSTIKFARLYGFQGLDLYWITADTSSDMENMGILFKEWRDAVKSESATTSNQEELILTAALQYSPDVGDASLPVDSIQSYLDWINIVSFGYYKPPTSNFTRADAALYDPSSNVSTDFGIRAWIGKGLSASKIVLGLPYRGYAWILVNPGESGIGAPAAGPAFNTKYGVRTYMKIREDIKLNNASVTYNSTYV</sequence>
<keyword evidence="4" id="KW-1185">Reference proteome</keyword>
<dbReference type="Gene3D" id="3.20.20.80">
    <property type="entry name" value="Glycosidases"/>
    <property type="match status" value="1"/>
</dbReference>
<proteinExistence type="predicted"/>
<dbReference type="GO" id="GO:0006032">
    <property type="term" value="P:chitin catabolic process"/>
    <property type="evidence" value="ECO:0007669"/>
    <property type="project" value="TreeGrafter"/>
</dbReference>
<evidence type="ECO:0000313" key="4">
    <source>
        <dbReference type="Proteomes" id="UP001187192"/>
    </source>
</evidence>
<name>A0AA88EGU0_FICCA</name>
<feature type="signal peptide" evidence="1">
    <location>
        <begin position="1"/>
        <end position="23"/>
    </location>
</feature>
<accession>A0AA88EGU0</accession>
<evidence type="ECO:0000313" key="3">
    <source>
        <dbReference type="EMBL" id="GMN74378.1"/>
    </source>
</evidence>
<dbReference type="Gene3D" id="3.10.50.10">
    <property type="match status" value="1"/>
</dbReference>
<dbReference type="EMBL" id="BTGU01018642">
    <property type="protein sequence ID" value="GMN74378.1"/>
    <property type="molecule type" value="Genomic_DNA"/>
</dbReference>
<dbReference type="GO" id="GO:0008061">
    <property type="term" value="F:chitin binding"/>
    <property type="evidence" value="ECO:0007669"/>
    <property type="project" value="InterPro"/>
</dbReference>
<dbReference type="GO" id="GO:0004568">
    <property type="term" value="F:chitinase activity"/>
    <property type="evidence" value="ECO:0007669"/>
    <property type="project" value="TreeGrafter"/>
</dbReference>
<protein>
    <recommendedName>
        <fullName evidence="2">GH18 domain-containing protein</fullName>
    </recommendedName>
</protein>
<feature type="chain" id="PRO_5041687199" description="GH18 domain-containing protein" evidence="1">
    <location>
        <begin position="24"/>
        <end position="309"/>
    </location>
</feature>
<dbReference type="PANTHER" id="PTHR11177">
    <property type="entry name" value="CHITINASE"/>
    <property type="match status" value="1"/>
</dbReference>
<reference evidence="3" key="1">
    <citation type="submission" date="2023-07" db="EMBL/GenBank/DDBJ databases">
        <title>draft genome sequence of fig (Ficus carica).</title>
        <authorList>
            <person name="Takahashi T."/>
            <person name="Nishimura K."/>
        </authorList>
    </citation>
    <scope>NUCLEOTIDE SEQUENCE</scope>
</reference>
<dbReference type="InterPro" id="IPR029070">
    <property type="entry name" value="Chitinase_insertion_sf"/>
</dbReference>
<evidence type="ECO:0000256" key="1">
    <source>
        <dbReference type="SAM" id="SignalP"/>
    </source>
</evidence>
<dbReference type="InterPro" id="IPR050314">
    <property type="entry name" value="Glycosyl_Hydrlase_18"/>
</dbReference>
<feature type="domain" description="GH18" evidence="2">
    <location>
        <begin position="26"/>
        <end position="309"/>
    </location>
</feature>
<dbReference type="PROSITE" id="PS51910">
    <property type="entry name" value="GH18_2"/>
    <property type="match status" value="1"/>
</dbReference>
<evidence type="ECO:0000259" key="2">
    <source>
        <dbReference type="PROSITE" id="PS51910"/>
    </source>
</evidence>
<dbReference type="InterPro" id="IPR017853">
    <property type="entry name" value="GH"/>
</dbReference>
<dbReference type="SMART" id="SM00636">
    <property type="entry name" value="Glyco_18"/>
    <property type="match status" value="1"/>
</dbReference>
<organism evidence="3 4">
    <name type="scientific">Ficus carica</name>
    <name type="common">Common fig</name>
    <dbReference type="NCBI Taxonomy" id="3494"/>
    <lineage>
        <taxon>Eukaryota</taxon>
        <taxon>Viridiplantae</taxon>
        <taxon>Streptophyta</taxon>
        <taxon>Embryophyta</taxon>
        <taxon>Tracheophyta</taxon>
        <taxon>Spermatophyta</taxon>
        <taxon>Magnoliopsida</taxon>
        <taxon>eudicotyledons</taxon>
        <taxon>Gunneridae</taxon>
        <taxon>Pentapetalae</taxon>
        <taxon>rosids</taxon>
        <taxon>fabids</taxon>
        <taxon>Rosales</taxon>
        <taxon>Moraceae</taxon>
        <taxon>Ficeae</taxon>
        <taxon>Ficus</taxon>
    </lineage>
</organism>
<comment type="caution">
    <text evidence="3">The sequence shown here is derived from an EMBL/GenBank/DDBJ whole genome shotgun (WGS) entry which is preliminary data.</text>
</comment>
<dbReference type="GO" id="GO:0005975">
    <property type="term" value="P:carbohydrate metabolic process"/>
    <property type="evidence" value="ECO:0007669"/>
    <property type="project" value="InterPro"/>
</dbReference>
<dbReference type="InterPro" id="IPR011583">
    <property type="entry name" value="Chitinase_II/V-like_cat"/>
</dbReference>
<keyword evidence="1" id="KW-0732">Signal</keyword>